<keyword evidence="6" id="KW-0479">Metal-binding</keyword>
<keyword evidence="7" id="KW-0378">Hydrolase</keyword>
<comment type="similarity">
    <text evidence="2">Belongs to the CRISPR-associated exonuclease Cas4 family.</text>
</comment>
<evidence type="ECO:0000256" key="11">
    <source>
        <dbReference type="ARBA" id="ARBA00023118"/>
    </source>
</evidence>
<dbReference type="GO" id="GO:0051607">
    <property type="term" value="P:defense response to virus"/>
    <property type="evidence" value="ECO:0007669"/>
    <property type="project" value="UniProtKB-KW"/>
</dbReference>
<dbReference type="Gene3D" id="3.90.320.10">
    <property type="match status" value="1"/>
</dbReference>
<evidence type="ECO:0000256" key="5">
    <source>
        <dbReference type="ARBA" id="ARBA00022722"/>
    </source>
</evidence>
<dbReference type="GO" id="GO:0004527">
    <property type="term" value="F:exonuclease activity"/>
    <property type="evidence" value="ECO:0007669"/>
    <property type="project" value="UniProtKB-KW"/>
</dbReference>
<proteinExistence type="inferred from homology"/>
<feature type="domain" description="DUF83" evidence="14">
    <location>
        <begin position="41"/>
        <end position="219"/>
    </location>
</feature>
<evidence type="ECO:0000256" key="9">
    <source>
        <dbReference type="ARBA" id="ARBA00023004"/>
    </source>
</evidence>
<gene>
    <name evidence="15" type="ORF">S03H2_20274</name>
</gene>
<keyword evidence="10" id="KW-0411">Iron-sulfur</keyword>
<dbReference type="PANTHER" id="PTHR36531">
    <property type="entry name" value="CRISPR-ASSOCIATED EXONUCLEASE CAS4"/>
    <property type="match status" value="1"/>
</dbReference>
<evidence type="ECO:0000256" key="1">
    <source>
        <dbReference type="ARBA" id="ARBA00001966"/>
    </source>
</evidence>
<organism evidence="15">
    <name type="scientific">marine sediment metagenome</name>
    <dbReference type="NCBI Taxonomy" id="412755"/>
    <lineage>
        <taxon>unclassified sequences</taxon>
        <taxon>metagenomes</taxon>
        <taxon>ecological metagenomes</taxon>
    </lineage>
</organism>
<keyword evidence="5" id="KW-0540">Nuclease</keyword>
<evidence type="ECO:0000256" key="7">
    <source>
        <dbReference type="ARBA" id="ARBA00022801"/>
    </source>
</evidence>
<dbReference type="InterPro" id="IPR051827">
    <property type="entry name" value="Cas4_exonuclease"/>
</dbReference>
<sequence length="221" mass="26198">MNSIDSENINDYILNKHQLNSLRFNNPMINLYEKPIIGTEEIRQFSYCKRIIFFRHIIHAPMKQSYKMEFGTKKHEMLQKISNKSKEDYIQKYYNVYLTEPLLGLVGLIDYFEFNGKEAYPVEIKSGNIPLENMDNPHKHQVTAQAILIEKNFDFLVKKVRVYYSKYKKIVDYSIGVEDKLKVIEIINDIKKLLALEQIPEPPKDRGKCIDYECRNYCLRG</sequence>
<comment type="cofactor">
    <cofactor evidence="1">
        <name>[4Fe-4S] cluster</name>
        <dbReference type="ChEBI" id="CHEBI:49883"/>
    </cofactor>
</comment>
<evidence type="ECO:0000259" key="14">
    <source>
        <dbReference type="Pfam" id="PF01930"/>
    </source>
</evidence>
<comment type="catalytic activity">
    <reaction evidence="13">
        <text>exonucleolytic cleavage in the 5'- to 3'-direction to yield nucleoside 3'-phosphates.</text>
        <dbReference type="EC" id="3.1.12.1"/>
    </reaction>
</comment>
<keyword evidence="11" id="KW-0051">Antiviral defense</keyword>
<dbReference type="NCBIfam" id="TIGR00372">
    <property type="entry name" value="cas4"/>
    <property type="match status" value="1"/>
</dbReference>
<evidence type="ECO:0000256" key="8">
    <source>
        <dbReference type="ARBA" id="ARBA00022839"/>
    </source>
</evidence>
<accession>X1FTA4</accession>
<evidence type="ECO:0000313" key="15">
    <source>
        <dbReference type="EMBL" id="GAH35775.1"/>
    </source>
</evidence>
<dbReference type="Pfam" id="PF01930">
    <property type="entry name" value="Cas_Cas4"/>
    <property type="match status" value="1"/>
</dbReference>
<evidence type="ECO:0000256" key="12">
    <source>
        <dbReference type="ARBA" id="ARBA00023211"/>
    </source>
</evidence>
<dbReference type="PANTHER" id="PTHR36531:SF6">
    <property type="entry name" value="DNA REPLICATION ATP-DEPENDENT HELICASE_NUCLEASE DNA2"/>
    <property type="match status" value="1"/>
</dbReference>
<protein>
    <recommendedName>
        <fullName evidence="4">CRISPR-associated exonuclease Cas4</fullName>
        <ecNumber evidence="3">3.1.12.1</ecNumber>
    </recommendedName>
</protein>
<evidence type="ECO:0000256" key="13">
    <source>
        <dbReference type="ARBA" id="ARBA00033996"/>
    </source>
</evidence>
<evidence type="ECO:0000256" key="6">
    <source>
        <dbReference type="ARBA" id="ARBA00022723"/>
    </source>
</evidence>
<dbReference type="GO" id="GO:0046872">
    <property type="term" value="F:metal ion binding"/>
    <property type="evidence" value="ECO:0007669"/>
    <property type="project" value="UniProtKB-KW"/>
</dbReference>
<dbReference type="InterPro" id="IPR022765">
    <property type="entry name" value="Dna2/Cas4_DUF83"/>
</dbReference>
<evidence type="ECO:0000256" key="2">
    <source>
        <dbReference type="ARBA" id="ARBA00009189"/>
    </source>
</evidence>
<dbReference type="EMBL" id="BARU01010668">
    <property type="protein sequence ID" value="GAH35775.1"/>
    <property type="molecule type" value="Genomic_DNA"/>
</dbReference>
<keyword evidence="9" id="KW-0408">Iron</keyword>
<evidence type="ECO:0000256" key="10">
    <source>
        <dbReference type="ARBA" id="ARBA00023014"/>
    </source>
</evidence>
<reference evidence="15" key="1">
    <citation type="journal article" date="2014" name="Front. Microbiol.">
        <title>High frequency of phylogenetically diverse reductive dehalogenase-homologous genes in deep subseafloor sedimentary metagenomes.</title>
        <authorList>
            <person name="Kawai M."/>
            <person name="Futagami T."/>
            <person name="Toyoda A."/>
            <person name="Takaki Y."/>
            <person name="Nishi S."/>
            <person name="Hori S."/>
            <person name="Arai W."/>
            <person name="Tsubouchi T."/>
            <person name="Morono Y."/>
            <person name="Uchiyama I."/>
            <person name="Ito T."/>
            <person name="Fujiyama A."/>
            <person name="Inagaki F."/>
            <person name="Takami H."/>
        </authorList>
    </citation>
    <scope>NUCLEOTIDE SEQUENCE</scope>
    <source>
        <strain evidence="15">Expedition CK06-06</strain>
    </source>
</reference>
<dbReference type="AlphaFoldDB" id="X1FTA4"/>
<comment type="caution">
    <text evidence="15">The sequence shown here is derived from an EMBL/GenBank/DDBJ whole genome shotgun (WGS) entry which is preliminary data.</text>
</comment>
<evidence type="ECO:0000256" key="4">
    <source>
        <dbReference type="ARBA" id="ARBA00020049"/>
    </source>
</evidence>
<dbReference type="EC" id="3.1.12.1" evidence="3"/>
<evidence type="ECO:0000256" key="3">
    <source>
        <dbReference type="ARBA" id="ARBA00012768"/>
    </source>
</evidence>
<dbReference type="GO" id="GO:0051536">
    <property type="term" value="F:iron-sulfur cluster binding"/>
    <property type="evidence" value="ECO:0007669"/>
    <property type="project" value="UniProtKB-KW"/>
</dbReference>
<keyword evidence="8" id="KW-0269">Exonuclease</keyword>
<keyword evidence="12" id="KW-0464">Manganese</keyword>
<dbReference type="InterPro" id="IPR013343">
    <property type="entry name" value="CRISPR-assoc_prot_Cas4"/>
</dbReference>
<dbReference type="InterPro" id="IPR011604">
    <property type="entry name" value="PDDEXK-like_dom_sf"/>
</dbReference>
<name>X1FTA4_9ZZZZ</name>